<dbReference type="Gene3D" id="1.25.40.10">
    <property type="entry name" value="Tetratricopeptide repeat domain"/>
    <property type="match status" value="1"/>
</dbReference>
<feature type="signal peptide" evidence="1">
    <location>
        <begin position="1"/>
        <end position="24"/>
    </location>
</feature>
<dbReference type="SUPFAM" id="SSF48452">
    <property type="entry name" value="TPR-like"/>
    <property type="match status" value="1"/>
</dbReference>
<evidence type="ECO:0000313" key="3">
    <source>
        <dbReference type="EMBL" id="MBB4620458.1"/>
    </source>
</evidence>
<dbReference type="Pfam" id="PF12984">
    <property type="entry name" value="DUF3868"/>
    <property type="match status" value="1"/>
</dbReference>
<comment type="caution">
    <text evidence="3">The sequence shown here is derived from an EMBL/GenBank/DDBJ whole genome shotgun (WGS) entry which is preliminary data.</text>
</comment>
<evidence type="ECO:0000313" key="4">
    <source>
        <dbReference type="Proteomes" id="UP000533637"/>
    </source>
</evidence>
<evidence type="ECO:0000256" key="1">
    <source>
        <dbReference type="SAM" id="SignalP"/>
    </source>
</evidence>
<reference evidence="3 4" key="1">
    <citation type="submission" date="2020-08" db="EMBL/GenBank/DDBJ databases">
        <title>Genomic Encyclopedia of Type Strains, Phase IV (KMG-IV): sequencing the most valuable type-strain genomes for metagenomic binning, comparative biology and taxonomic classification.</title>
        <authorList>
            <person name="Goeker M."/>
        </authorList>
    </citation>
    <scope>NUCLEOTIDE SEQUENCE [LARGE SCALE GENOMIC DNA]</scope>
    <source>
        <strain evidence="3 4">DSM 102983</strain>
    </source>
</reference>
<dbReference type="RefSeq" id="WP_183668532.1">
    <property type="nucleotide sequence ID" value="NZ_BMPB01000010.1"/>
</dbReference>
<keyword evidence="1" id="KW-0732">Signal</keyword>
<protein>
    <submittedName>
        <fullName evidence="3">Outer membrane protein OmpA-like peptidoglycan-associated protein</fullName>
    </submittedName>
</protein>
<dbReference type="EMBL" id="JACHOC010000001">
    <property type="protein sequence ID" value="MBB4620458.1"/>
    <property type="molecule type" value="Genomic_DNA"/>
</dbReference>
<feature type="domain" description="DUF3868" evidence="2">
    <location>
        <begin position="9"/>
        <end position="103"/>
    </location>
</feature>
<feature type="chain" id="PRO_5045164914" evidence="1">
    <location>
        <begin position="25"/>
        <end position="498"/>
    </location>
</feature>
<gene>
    <name evidence="3" type="ORF">GGQ57_000332</name>
</gene>
<keyword evidence="4" id="KW-1185">Reference proteome</keyword>
<dbReference type="InterPro" id="IPR036737">
    <property type="entry name" value="OmpA-like_sf"/>
</dbReference>
<name>A0ABR6KI13_9BACT</name>
<accession>A0ABR6KI13</accession>
<dbReference type="SUPFAM" id="SSF103088">
    <property type="entry name" value="OmpA-like"/>
    <property type="match status" value="1"/>
</dbReference>
<dbReference type="InterPro" id="IPR011990">
    <property type="entry name" value="TPR-like_helical_dom_sf"/>
</dbReference>
<sequence>MNKKMKNIYILAAALVVLSPAAMAQNGVLSNAVKVVCNDAVQRGDSLYLDAVITLNNSSVKTCKSLELTPVVEVGDKKEGFLSVLRNGRIRHKVYSREIKLNNLVEIPHYSVAKVNKDQTEEVIRYQAAIGWEDWMKDAKISLAADLCGCGQEDANKLLVTDHIRRRPDARYEVQPTLAYITPVAETEKHRAEVGTAYLDFQVGKSQILPDFRNNAAELDKINSTIRSVTSDKNITPKGIMLKGYASPEGSYASNDRLSDNRVKALRDYIRSKNDFPQSFFTLENEPEDWAGFKAQVVADSEVPARDEVLGIIDSDLQPDQKEAKLRALKGGSAFSYVLKNIFPSLRRSEYRIDYTVREFTVEEGREIIKTRPQQLSLSEMFAVANSYETGSKEYNNVFEIAVRMYSSDPVANLNAANISIGKGDYAAAKNYLSKAGDSAEAIHARGVLKLIEGDLDGAEVLLKKANDAGVIGAANNLRELQKKRDDNALFDSFNAHN</sequence>
<dbReference type="Proteomes" id="UP000533637">
    <property type="component" value="Unassembled WGS sequence"/>
</dbReference>
<dbReference type="InterPro" id="IPR024480">
    <property type="entry name" value="DUF3868"/>
</dbReference>
<evidence type="ECO:0000259" key="2">
    <source>
        <dbReference type="Pfam" id="PF12984"/>
    </source>
</evidence>
<dbReference type="Gene3D" id="3.30.1330.60">
    <property type="entry name" value="OmpA-like domain"/>
    <property type="match status" value="1"/>
</dbReference>
<organism evidence="3 4">
    <name type="scientific">Parabacteroides faecis</name>
    <dbReference type="NCBI Taxonomy" id="1217282"/>
    <lineage>
        <taxon>Bacteria</taxon>
        <taxon>Pseudomonadati</taxon>
        <taxon>Bacteroidota</taxon>
        <taxon>Bacteroidia</taxon>
        <taxon>Bacteroidales</taxon>
        <taxon>Tannerellaceae</taxon>
        <taxon>Parabacteroides</taxon>
    </lineage>
</organism>
<proteinExistence type="predicted"/>